<sequence length="355" mass="38569">MVQDDGADKEPQRDAQADARNAANVDAGNTAAEARTATAATATSVNGAAGANDAAAGEKPQPAEDFEVLLITGMSGAGRSRAADAIEDIGWYVIDNLPPNMLVPLVDMMTSSGSKVHKLATVIDVRTQGYFDDLASVFNHLDDLGVKYRILFLDASDSELIKRYESVRRPHPLQRGRRLIDGINEERALLSGLRDRADVVIDTTNMSVHQLSTKLYDSLLGSGPSTVTVHIFSFGFKYGIPLDADFVADVRFLPNPYWVPSLREMTGLDKPVSDYVLNSKDATDFLKSYTDAIMTAIRGYAREDKHYVTIAVGCTGGQHRSVAMSMALAEKLRANGLTVSVSARELGRKDKRQDK</sequence>
<keyword evidence="3 4" id="KW-0342">GTP-binding</keyword>
<dbReference type="OrthoDB" id="9784461at2"/>
<feature type="binding site" evidence="4">
    <location>
        <begin position="73"/>
        <end position="80"/>
    </location>
    <ligand>
        <name>ATP</name>
        <dbReference type="ChEBI" id="CHEBI:30616"/>
    </ligand>
</feature>
<dbReference type="PANTHER" id="PTHR30448:SF0">
    <property type="entry name" value="RNASE ADAPTER PROTEIN RAPZ"/>
    <property type="match status" value="1"/>
</dbReference>
<feature type="region of interest" description="Disordered" evidence="5">
    <location>
        <begin position="1"/>
        <end position="60"/>
    </location>
</feature>
<feature type="domain" description="RapZ C-terminal" evidence="7">
    <location>
        <begin position="228"/>
        <end position="346"/>
    </location>
</feature>
<evidence type="ECO:0000256" key="2">
    <source>
        <dbReference type="ARBA" id="ARBA00022840"/>
    </source>
</evidence>
<gene>
    <name evidence="8" type="ORF">PSRA_1680</name>
</gene>
<comment type="caution">
    <text evidence="8">The sequence shown here is derived from an EMBL/GenBank/DDBJ whole genome shotgun (WGS) entry which is preliminary data.</text>
</comment>
<feature type="compositionally biased region" description="Low complexity" evidence="5">
    <location>
        <begin position="18"/>
        <end position="57"/>
    </location>
</feature>
<feature type="binding site" evidence="4">
    <location>
        <begin position="124"/>
        <end position="127"/>
    </location>
    <ligand>
        <name>GTP</name>
        <dbReference type="ChEBI" id="CHEBI:37565"/>
    </ligand>
</feature>
<dbReference type="RefSeq" id="WP_094661473.1">
    <property type="nucleotide sequence ID" value="NZ_MWWR01000020.1"/>
</dbReference>
<dbReference type="PANTHER" id="PTHR30448">
    <property type="entry name" value="RNASE ADAPTER PROTEIN RAPZ"/>
    <property type="match status" value="1"/>
</dbReference>
<dbReference type="GO" id="GO:0005525">
    <property type="term" value="F:GTP binding"/>
    <property type="evidence" value="ECO:0007669"/>
    <property type="project" value="UniProtKB-UniRule"/>
</dbReference>
<evidence type="ECO:0000256" key="3">
    <source>
        <dbReference type="ARBA" id="ARBA00023134"/>
    </source>
</evidence>
<dbReference type="Pfam" id="PF03668">
    <property type="entry name" value="RapZ-like_N"/>
    <property type="match status" value="1"/>
</dbReference>
<dbReference type="InterPro" id="IPR005337">
    <property type="entry name" value="RapZ-like"/>
</dbReference>
<dbReference type="GO" id="GO:0005524">
    <property type="term" value="F:ATP binding"/>
    <property type="evidence" value="ECO:0007669"/>
    <property type="project" value="UniProtKB-UniRule"/>
</dbReference>
<feature type="compositionally biased region" description="Basic and acidic residues" evidence="5">
    <location>
        <begin position="1"/>
        <end position="17"/>
    </location>
</feature>
<evidence type="ECO:0000313" key="9">
    <source>
        <dbReference type="Proteomes" id="UP000216725"/>
    </source>
</evidence>
<evidence type="ECO:0000256" key="1">
    <source>
        <dbReference type="ARBA" id="ARBA00022741"/>
    </source>
</evidence>
<accession>A0A261ER60</accession>
<dbReference type="AlphaFoldDB" id="A0A261ER60"/>
<reference evidence="8 9" key="1">
    <citation type="journal article" date="2017" name="BMC Genomics">
        <title>Comparative genomic and phylogenomic analyses of the Bifidobacteriaceae family.</title>
        <authorList>
            <person name="Lugli G.A."/>
            <person name="Milani C."/>
            <person name="Turroni F."/>
            <person name="Duranti S."/>
            <person name="Mancabelli L."/>
            <person name="Mangifesta M."/>
            <person name="Ferrario C."/>
            <person name="Modesto M."/>
            <person name="Mattarelli P."/>
            <person name="Jiri K."/>
            <person name="van Sinderen D."/>
            <person name="Ventura M."/>
        </authorList>
    </citation>
    <scope>NUCLEOTIDE SEQUENCE [LARGE SCALE GENOMIC DNA]</scope>
    <source>
        <strain evidence="8 9">DSM 24742</strain>
    </source>
</reference>
<feature type="domain" description="RapZ-like N-terminal" evidence="6">
    <location>
        <begin position="67"/>
        <end position="221"/>
    </location>
</feature>
<dbReference type="Pfam" id="PF22740">
    <property type="entry name" value="PapZ_C"/>
    <property type="match status" value="1"/>
</dbReference>
<dbReference type="EMBL" id="MWWR01000020">
    <property type="protein sequence ID" value="OZG49339.1"/>
    <property type="molecule type" value="Genomic_DNA"/>
</dbReference>
<dbReference type="InterPro" id="IPR027417">
    <property type="entry name" value="P-loop_NTPase"/>
</dbReference>
<dbReference type="HAMAP" id="MF_00636">
    <property type="entry name" value="RapZ_like"/>
    <property type="match status" value="1"/>
</dbReference>
<evidence type="ECO:0000256" key="5">
    <source>
        <dbReference type="SAM" id="MobiDB-lite"/>
    </source>
</evidence>
<name>A0A261ER60_9BIFI</name>
<dbReference type="Proteomes" id="UP000216725">
    <property type="component" value="Unassembled WGS sequence"/>
</dbReference>
<evidence type="ECO:0000259" key="6">
    <source>
        <dbReference type="Pfam" id="PF03668"/>
    </source>
</evidence>
<evidence type="ECO:0000259" key="7">
    <source>
        <dbReference type="Pfam" id="PF22740"/>
    </source>
</evidence>
<keyword evidence="2 4" id="KW-0067">ATP-binding</keyword>
<proteinExistence type="inferred from homology"/>
<dbReference type="SUPFAM" id="SSF52540">
    <property type="entry name" value="P-loop containing nucleoside triphosphate hydrolases"/>
    <property type="match status" value="1"/>
</dbReference>
<keyword evidence="9" id="KW-1185">Reference proteome</keyword>
<evidence type="ECO:0000256" key="4">
    <source>
        <dbReference type="HAMAP-Rule" id="MF_00636"/>
    </source>
</evidence>
<evidence type="ECO:0000313" key="8">
    <source>
        <dbReference type="EMBL" id="OZG49339.1"/>
    </source>
</evidence>
<dbReference type="NCBIfam" id="NF003828">
    <property type="entry name" value="PRK05416.1"/>
    <property type="match status" value="1"/>
</dbReference>
<keyword evidence="1 4" id="KW-0547">Nucleotide-binding</keyword>
<organism evidence="8 9">
    <name type="scientific">Pseudoscardovia radai</name>
    <dbReference type="NCBI Taxonomy" id="987066"/>
    <lineage>
        <taxon>Bacteria</taxon>
        <taxon>Bacillati</taxon>
        <taxon>Actinomycetota</taxon>
        <taxon>Actinomycetes</taxon>
        <taxon>Bifidobacteriales</taxon>
        <taxon>Bifidobacteriaceae</taxon>
        <taxon>Pseudoscardovia</taxon>
    </lineage>
</organism>
<dbReference type="InterPro" id="IPR053930">
    <property type="entry name" value="RapZ-like_N"/>
</dbReference>
<dbReference type="InterPro" id="IPR053931">
    <property type="entry name" value="RapZ_C"/>
</dbReference>
<protein>
    <submittedName>
        <fullName evidence="8">GlmZ(SRNA)-inactivating NTPase</fullName>
    </submittedName>
</protein>